<evidence type="ECO:0000313" key="3">
    <source>
        <dbReference type="Proteomes" id="UP000294902"/>
    </source>
</evidence>
<dbReference type="AlphaFoldDB" id="A0A4R3MSV7"/>
<dbReference type="OrthoDB" id="307768at2"/>
<dbReference type="PANTHER" id="PTHR35867:SF1">
    <property type="entry name" value="PROTEIN RSEC"/>
    <property type="match status" value="1"/>
</dbReference>
<dbReference type="PIRSF" id="PIRSF004923">
    <property type="entry name" value="RseC"/>
    <property type="match status" value="1"/>
</dbReference>
<feature type="transmembrane region" description="Helical" evidence="1">
    <location>
        <begin position="96"/>
        <end position="118"/>
    </location>
</feature>
<dbReference type="EMBL" id="SMAL01000001">
    <property type="protein sequence ID" value="TCT16790.1"/>
    <property type="molecule type" value="Genomic_DNA"/>
</dbReference>
<reference evidence="2 3" key="1">
    <citation type="submission" date="2019-03" db="EMBL/GenBank/DDBJ databases">
        <title>Genomic Encyclopedia of Type Strains, Phase IV (KMG-IV): sequencing the most valuable type-strain genomes for metagenomic binning, comparative biology and taxonomic classification.</title>
        <authorList>
            <person name="Goeker M."/>
        </authorList>
    </citation>
    <scope>NUCLEOTIDE SEQUENCE [LARGE SCALE GENOMIC DNA]</scope>
    <source>
        <strain evidence="2 3">DSM 24629</strain>
    </source>
</reference>
<keyword evidence="1" id="KW-0472">Membrane</keyword>
<organism evidence="2 3">
    <name type="scientific">Natranaerovirga pectinivora</name>
    <dbReference type="NCBI Taxonomy" id="682400"/>
    <lineage>
        <taxon>Bacteria</taxon>
        <taxon>Bacillati</taxon>
        <taxon>Bacillota</taxon>
        <taxon>Clostridia</taxon>
        <taxon>Lachnospirales</taxon>
        <taxon>Natranaerovirgaceae</taxon>
        <taxon>Natranaerovirga</taxon>
    </lineage>
</organism>
<dbReference type="Pfam" id="PF04246">
    <property type="entry name" value="RseC_MucC"/>
    <property type="match status" value="1"/>
</dbReference>
<sequence>MEEVGVVVAEKGKFIVVKMERKEACSTCGACSLGREDKEMVLEAENRCYAKVGDLVSVQLTQEKFLSAVLIMYTIPLISLLAGLGVGYLIGFVFDIGMVEFISVILGFIFLVISYIVIRKNEEKFQQKKFRPQVTNVIKQD</sequence>
<dbReference type="InterPro" id="IPR026268">
    <property type="entry name" value="RseC"/>
</dbReference>
<accession>A0A4R3MSV7</accession>
<evidence type="ECO:0000256" key="1">
    <source>
        <dbReference type="SAM" id="Phobius"/>
    </source>
</evidence>
<dbReference type="PANTHER" id="PTHR35867">
    <property type="entry name" value="PROTEIN RSEC"/>
    <property type="match status" value="1"/>
</dbReference>
<dbReference type="InterPro" id="IPR007359">
    <property type="entry name" value="SigmaE_reg_RseC_MucC"/>
</dbReference>
<evidence type="ECO:0000313" key="2">
    <source>
        <dbReference type="EMBL" id="TCT16790.1"/>
    </source>
</evidence>
<proteinExistence type="predicted"/>
<protein>
    <submittedName>
        <fullName evidence="2">RseC/MucC-like positive regulator of sigma(E)</fullName>
    </submittedName>
</protein>
<gene>
    <name evidence="2" type="ORF">EDC18_10186</name>
</gene>
<keyword evidence="1" id="KW-0812">Transmembrane</keyword>
<dbReference type="RefSeq" id="WP_132249138.1">
    <property type="nucleotide sequence ID" value="NZ_SMAL01000001.1"/>
</dbReference>
<dbReference type="Proteomes" id="UP000294902">
    <property type="component" value="Unassembled WGS sequence"/>
</dbReference>
<name>A0A4R3MSV7_9FIRM</name>
<keyword evidence="3" id="KW-1185">Reference proteome</keyword>
<keyword evidence="1" id="KW-1133">Transmembrane helix</keyword>
<feature type="transmembrane region" description="Helical" evidence="1">
    <location>
        <begin position="65"/>
        <end position="90"/>
    </location>
</feature>
<comment type="caution">
    <text evidence="2">The sequence shown here is derived from an EMBL/GenBank/DDBJ whole genome shotgun (WGS) entry which is preliminary data.</text>
</comment>